<proteinExistence type="predicted"/>
<evidence type="ECO:0000313" key="1">
    <source>
        <dbReference type="EMBL" id="GAH61653.1"/>
    </source>
</evidence>
<gene>
    <name evidence="1" type="ORF">S03H2_29320</name>
</gene>
<organism evidence="1">
    <name type="scientific">marine sediment metagenome</name>
    <dbReference type="NCBI Taxonomy" id="412755"/>
    <lineage>
        <taxon>unclassified sequences</taxon>
        <taxon>metagenomes</taxon>
        <taxon>ecological metagenomes</taxon>
    </lineage>
</organism>
<accession>X1IVU0</accession>
<protein>
    <submittedName>
        <fullName evidence="1">Uncharacterized protein</fullName>
    </submittedName>
</protein>
<reference evidence="1" key="1">
    <citation type="journal article" date="2014" name="Front. Microbiol.">
        <title>High frequency of phylogenetically diverse reductive dehalogenase-homologous genes in deep subseafloor sedimentary metagenomes.</title>
        <authorList>
            <person name="Kawai M."/>
            <person name="Futagami T."/>
            <person name="Toyoda A."/>
            <person name="Takaki Y."/>
            <person name="Nishi S."/>
            <person name="Hori S."/>
            <person name="Arai W."/>
            <person name="Tsubouchi T."/>
            <person name="Morono Y."/>
            <person name="Uchiyama I."/>
            <person name="Ito T."/>
            <person name="Fujiyama A."/>
            <person name="Inagaki F."/>
            <person name="Takami H."/>
        </authorList>
    </citation>
    <scope>NUCLEOTIDE SEQUENCE</scope>
    <source>
        <strain evidence="1">Expedition CK06-06</strain>
    </source>
</reference>
<comment type="caution">
    <text evidence="1">The sequence shown here is derived from an EMBL/GenBank/DDBJ whole genome shotgun (WGS) entry which is preliminary data.</text>
</comment>
<feature type="non-terminal residue" evidence="1">
    <location>
        <position position="1"/>
    </location>
</feature>
<name>X1IVU0_9ZZZZ</name>
<sequence>FVVWYSYPYGENILGAMIDTSGFLLDTIDIPISLADNRQIYPSVAFDGRNHLAVWKDERTLDDLYGARIDTSGSVIDTAGIPIFSWVGDYSAITFGSRNYLALFQKDHYIRGIRIDTSGTIIDTAGILISTTSANSPSVTFGDNNYFAVWHSGAIKGTRVDTSGTMLDSSGIFISSAAYPQWYPYCIFNGKNYFIVWQDKRNGSDYDVYGARVDTTGVVINPDCIPISTEVVNQQFPKVTEGLSCLFGAPDIVKPEGSRTTPDVSTRAPLIFPKRSSCHTTRLFEPLNATFGNC</sequence>
<dbReference type="AlphaFoldDB" id="X1IVU0"/>
<dbReference type="EMBL" id="BARU01017688">
    <property type="protein sequence ID" value="GAH61653.1"/>
    <property type="molecule type" value="Genomic_DNA"/>
</dbReference>